<dbReference type="RefSeq" id="WP_012636642.1">
    <property type="nucleotide sequence ID" value="NC_011901.1"/>
</dbReference>
<evidence type="ECO:0000313" key="4">
    <source>
        <dbReference type="Proteomes" id="UP000002383"/>
    </source>
</evidence>
<protein>
    <recommendedName>
        <fullName evidence="2">DUF58 domain-containing protein</fullName>
    </recommendedName>
</protein>
<dbReference type="InterPro" id="IPR002881">
    <property type="entry name" value="DUF58"/>
</dbReference>
<dbReference type="AlphaFoldDB" id="B8GT93"/>
<dbReference type="EMBL" id="CP001339">
    <property type="protein sequence ID" value="ACL71153.1"/>
    <property type="molecule type" value="Genomic_DNA"/>
</dbReference>
<proteinExistence type="predicted"/>
<sequence>MRAWLQARWRRRPGAGADPAVRPLLAADELQTLLRLAEQAPPRPPGGELPGGERPSPLRGHGLDFQELRRYQAGDDVRAMDWRTTARTGTPHIRLHHLEPRPCLYLLVDLGASMRFGTRVRLKAAQAARIAIHQALATVGEGGSVGAAVLGEDHPRQWPVRGGRGHALALARGLAAPCPPLESEATATGAAQLAALLAGLPRLLPAGAGILVLSDLRWLDLEQAAALGRLAAGGRTVTVVRITDTAERSLPPMGRVPFRLPGSDRPLWLDTARPGVRAAFDAHAEARARDCRRWLSGAGVGLLELGAETPARIWVRQLAGPGVPRAPRRHP</sequence>
<reference evidence="3 4" key="1">
    <citation type="journal article" date="2011" name="Stand. Genomic Sci.">
        <title>Complete genome sequence of 'Thioalkalivibrio sulfidophilus' HL-EbGr7.</title>
        <authorList>
            <person name="Muyzer G."/>
            <person name="Sorokin D.Y."/>
            <person name="Mavromatis K."/>
            <person name="Lapidus A."/>
            <person name="Clum A."/>
            <person name="Ivanova N."/>
            <person name="Pati A."/>
            <person name="d'Haeseleer P."/>
            <person name="Woyke T."/>
            <person name="Kyrpides N.C."/>
        </authorList>
    </citation>
    <scope>NUCLEOTIDE SEQUENCE [LARGE SCALE GENOMIC DNA]</scope>
    <source>
        <strain evidence="3 4">HL-EbGR7</strain>
    </source>
</reference>
<name>B8GT93_THISH</name>
<dbReference type="PANTHER" id="PTHR33608:SF12">
    <property type="entry name" value="DUF58 DOMAIN-CONTAINING PROTEIN"/>
    <property type="match status" value="1"/>
</dbReference>
<feature type="region of interest" description="Disordered" evidence="1">
    <location>
        <begin position="39"/>
        <end position="64"/>
    </location>
</feature>
<dbReference type="STRING" id="396588.Tgr7_0049"/>
<keyword evidence="4" id="KW-1185">Reference proteome</keyword>
<dbReference type="eggNOG" id="COG1721">
    <property type="taxonomic scope" value="Bacteria"/>
</dbReference>
<feature type="domain" description="DUF58" evidence="2">
    <location>
        <begin position="67"/>
        <end position="286"/>
    </location>
</feature>
<gene>
    <name evidence="3" type="ordered locus">Tgr7_0049</name>
</gene>
<evidence type="ECO:0000259" key="2">
    <source>
        <dbReference type="Pfam" id="PF01882"/>
    </source>
</evidence>
<dbReference type="KEGG" id="tgr:Tgr7_0049"/>
<evidence type="ECO:0000256" key="1">
    <source>
        <dbReference type="SAM" id="MobiDB-lite"/>
    </source>
</evidence>
<dbReference type="Pfam" id="PF01882">
    <property type="entry name" value="DUF58"/>
    <property type="match status" value="1"/>
</dbReference>
<dbReference type="PANTHER" id="PTHR33608">
    <property type="entry name" value="BLL2464 PROTEIN"/>
    <property type="match status" value="1"/>
</dbReference>
<dbReference type="HOGENOM" id="CLU_054927_1_0_6"/>
<dbReference type="Proteomes" id="UP000002383">
    <property type="component" value="Chromosome"/>
</dbReference>
<accession>B8GT93</accession>
<organism evidence="3 4">
    <name type="scientific">Thioalkalivibrio sulfidiphilus (strain HL-EbGR7)</name>
    <dbReference type="NCBI Taxonomy" id="396588"/>
    <lineage>
        <taxon>Bacteria</taxon>
        <taxon>Pseudomonadati</taxon>
        <taxon>Pseudomonadota</taxon>
        <taxon>Gammaproteobacteria</taxon>
        <taxon>Chromatiales</taxon>
        <taxon>Ectothiorhodospiraceae</taxon>
        <taxon>Thioalkalivibrio</taxon>
    </lineage>
</organism>
<dbReference type="OrthoDB" id="9776116at2"/>
<evidence type="ECO:0000313" key="3">
    <source>
        <dbReference type="EMBL" id="ACL71153.1"/>
    </source>
</evidence>